<gene>
    <name evidence="1" type="ORF">MPAN_001980</name>
</gene>
<dbReference type="Proteomes" id="UP000620133">
    <property type="component" value="Chromosome"/>
</dbReference>
<name>A0A7U9XV36_9MOLU</name>
<organism evidence="1 2">
    <name type="scientific">Mariniplasma anaerobium</name>
    <dbReference type="NCBI Taxonomy" id="2735436"/>
    <lineage>
        <taxon>Bacteria</taxon>
        <taxon>Bacillati</taxon>
        <taxon>Mycoplasmatota</taxon>
        <taxon>Mollicutes</taxon>
        <taxon>Acholeplasmatales</taxon>
        <taxon>Acholeplasmataceae</taxon>
        <taxon>Mariniplasma</taxon>
    </lineage>
</organism>
<proteinExistence type="predicted"/>
<dbReference type="AlphaFoldDB" id="A0A7U9XV36"/>
<dbReference type="EMBL" id="AP024412">
    <property type="protein sequence ID" value="BCR35305.1"/>
    <property type="molecule type" value="Genomic_DNA"/>
</dbReference>
<dbReference type="KEGG" id="manr:MPAN_001980"/>
<accession>A0A7U9XV36</accession>
<evidence type="ECO:0000313" key="2">
    <source>
        <dbReference type="Proteomes" id="UP000620133"/>
    </source>
</evidence>
<sequence>MIEVLYPFMVLGVLGALMGVILSLAHKYLTVVEDPRINEVEKLLPNYNCGACGTPGCHAFAEAIVTGEIKSLSKCKPGKADKHFNPILEYLKEHPNADGSNVDVKI</sequence>
<dbReference type="Pfam" id="PF04060">
    <property type="entry name" value="FeS"/>
    <property type="match status" value="1"/>
</dbReference>
<dbReference type="PROSITE" id="PS51656">
    <property type="entry name" value="4FE4S"/>
    <property type="match status" value="1"/>
</dbReference>
<keyword evidence="2" id="KW-1185">Reference proteome</keyword>
<dbReference type="InterPro" id="IPR007202">
    <property type="entry name" value="4Fe-4S_dom"/>
</dbReference>
<dbReference type="Gene3D" id="1.10.15.40">
    <property type="entry name" value="Electron transport complex subunit B, putative Fe-S cluster"/>
    <property type="match status" value="1"/>
</dbReference>
<dbReference type="RefSeq" id="WP_231756789.1">
    <property type="nucleotide sequence ID" value="NZ_AP024412.1"/>
</dbReference>
<reference evidence="1" key="1">
    <citation type="submission" date="2021-01" db="EMBL/GenBank/DDBJ databases">
        <title>Draft genome sequence of Acholeplasmataceae bacterium strain Mahy22.</title>
        <authorList>
            <person name="Watanabe M."/>
            <person name="Kojima H."/>
            <person name="Fukui M."/>
        </authorList>
    </citation>
    <scope>NUCLEOTIDE SEQUENCE</scope>
    <source>
        <strain evidence="1">Mahy22</strain>
    </source>
</reference>
<evidence type="ECO:0000313" key="1">
    <source>
        <dbReference type="EMBL" id="BCR35305.1"/>
    </source>
</evidence>
<protein>
    <submittedName>
        <fullName evidence="1">RnfB-related protein</fullName>
    </submittedName>
</protein>
<dbReference type="GO" id="GO:0051536">
    <property type="term" value="F:iron-sulfur cluster binding"/>
    <property type="evidence" value="ECO:0007669"/>
    <property type="project" value="InterPro"/>
</dbReference>